<dbReference type="OrthoDB" id="9767470at2"/>
<name>A0A1Y6D6Z9_9GAMM</name>
<dbReference type="AlphaFoldDB" id="A0A1Y6D6Z9"/>
<dbReference type="Pfam" id="PF11902">
    <property type="entry name" value="DUF3422"/>
    <property type="match status" value="1"/>
</dbReference>
<evidence type="ECO:0000313" key="1">
    <source>
        <dbReference type="EMBL" id="SMF95655.1"/>
    </source>
</evidence>
<accession>A0A1Y6D6Z9</accession>
<proteinExistence type="predicted"/>
<evidence type="ECO:0000313" key="2">
    <source>
        <dbReference type="Proteomes" id="UP000192923"/>
    </source>
</evidence>
<keyword evidence="2" id="KW-1185">Reference proteome</keyword>
<dbReference type="STRING" id="1760988.SAMN02949497_3025"/>
<protein>
    <submittedName>
        <fullName evidence="1">Uncharacterized membrane-anchored protein</fullName>
    </submittedName>
</protein>
<dbReference type="RefSeq" id="WP_085214063.1">
    <property type="nucleotide sequence ID" value="NZ_FXAM01000001.1"/>
</dbReference>
<organism evidence="1 2">
    <name type="scientific">Methylomagnum ishizawai</name>
    <dbReference type="NCBI Taxonomy" id="1760988"/>
    <lineage>
        <taxon>Bacteria</taxon>
        <taxon>Pseudomonadati</taxon>
        <taxon>Pseudomonadota</taxon>
        <taxon>Gammaproteobacteria</taxon>
        <taxon>Methylococcales</taxon>
        <taxon>Methylococcaceae</taxon>
        <taxon>Methylomagnum</taxon>
    </lineage>
</organism>
<sequence>MIRLPEHPLRSKLHDEINARPYEPLRPPERVSYLAYLVDEQDRARETAHLEALCRHFDHEWVHSGERFFHLKFDDLRLRVEQHEEFTRYLFILADALNDPFAAPALCRVPEEWVEGIPGRVMVAIHAAVLPCPIEDATPDAAAPHFPERRLMGSRLANGALSAYTDFRIHEDGFSRWLLFDHRDDPAQAGRTLLRLLEVETYRMMALLAAPLIDGLRATLRDKDRTLVELTTAVANHNNRSDEDLLEDLSTLAADIESLISSHEYRFSATRAYFNMVSIRLAELREIKIGELATLSGYLNRRLEPARNNCDSSMRWLETLSTRVTNASQMLRTRADVRREQQNHALLAAMNRRSELQLRLQQTVESLSLAGITYAGVSLMGIVGDVLYKHGLFPMEGNTLEALMIPFVGYAVYRGTRHIWKAAKHGA</sequence>
<gene>
    <name evidence="1" type="ORF">SAMN02949497_3025</name>
</gene>
<reference evidence="1 2" key="1">
    <citation type="submission" date="2016-12" db="EMBL/GenBank/DDBJ databases">
        <authorList>
            <person name="Song W.-J."/>
            <person name="Kurnit D.M."/>
        </authorList>
    </citation>
    <scope>NUCLEOTIDE SEQUENCE [LARGE SCALE GENOMIC DNA]</scope>
    <source>
        <strain evidence="1 2">175</strain>
    </source>
</reference>
<dbReference type="InterPro" id="IPR021830">
    <property type="entry name" value="DUF3422"/>
</dbReference>
<dbReference type="EMBL" id="FXAM01000001">
    <property type="protein sequence ID" value="SMF95655.1"/>
    <property type="molecule type" value="Genomic_DNA"/>
</dbReference>
<dbReference type="Proteomes" id="UP000192923">
    <property type="component" value="Unassembled WGS sequence"/>
</dbReference>